<organism evidence="3 4">
    <name type="scientific">Gnathostoma spinigerum</name>
    <dbReference type="NCBI Taxonomy" id="75299"/>
    <lineage>
        <taxon>Eukaryota</taxon>
        <taxon>Metazoa</taxon>
        <taxon>Ecdysozoa</taxon>
        <taxon>Nematoda</taxon>
        <taxon>Chromadorea</taxon>
        <taxon>Rhabditida</taxon>
        <taxon>Spirurina</taxon>
        <taxon>Gnathostomatomorpha</taxon>
        <taxon>Gnathostomatoidea</taxon>
        <taxon>Gnathostomatidae</taxon>
        <taxon>Gnathostoma</taxon>
    </lineage>
</organism>
<feature type="signal peptide" evidence="2">
    <location>
        <begin position="1"/>
        <end position="20"/>
    </location>
</feature>
<keyword evidence="2" id="KW-0732">Signal</keyword>
<sequence length="155" mass="17643">MRTAIIIITLLCSLLHDVICESVKCFCDRRNCGDARICNGEVCLIGIRNDGDQARLDQLCATEEIGMYETCQHVWRGWQEVCACDEDLCNTFAFFRRSSEQQSLVFDSQQKPTLNEENVHRYRSNSLVILLVIIPLSVGGLAVCLIFLNYHCKMC</sequence>
<gene>
    <name evidence="3" type="ORF">AB6A40_003069</name>
</gene>
<evidence type="ECO:0000256" key="1">
    <source>
        <dbReference type="SAM" id="Phobius"/>
    </source>
</evidence>
<proteinExistence type="predicted"/>
<accession>A0ABD6E9M7</accession>
<evidence type="ECO:0000313" key="3">
    <source>
        <dbReference type="EMBL" id="MFH4976360.1"/>
    </source>
</evidence>
<evidence type="ECO:0000256" key="2">
    <source>
        <dbReference type="SAM" id="SignalP"/>
    </source>
</evidence>
<dbReference type="Gene3D" id="2.10.60.10">
    <property type="entry name" value="CD59"/>
    <property type="match status" value="1"/>
</dbReference>
<dbReference type="InterPro" id="IPR045860">
    <property type="entry name" value="Snake_toxin-like_sf"/>
</dbReference>
<feature type="chain" id="PRO_5044841600" evidence="2">
    <location>
        <begin position="21"/>
        <end position="155"/>
    </location>
</feature>
<keyword evidence="4" id="KW-1185">Reference proteome</keyword>
<dbReference type="EMBL" id="JBGFUD010001491">
    <property type="protein sequence ID" value="MFH4976360.1"/>
    <property type="molecule type" value="Genomic_DNA"/>
</dbReference>
<reference evidence="3 4" key="1">
    <citation type="submission" date="2024-08" db="EMBL/GenBank/DDBJ databases">
        <title>Gnathostoma spinigerum genome.</title>
        <authorList>
            <person name="Gonzalez-Bertolin B."/>
            <person name="Monzon S."/>
            <person name="Zaballos A."/>
            <person name="Jimenez P."/>
            <person name="Dekumyoy P."/>
            <person name="Varona S."/>
            <person name="Cuesta I."/>
            <person name="Sumanam S."/>
            <person name="Adisakwattana P."/>
            <person name="Gasser R.B."/>
            <person name="Hernandez-Gonzalez A."/>
            <person name="Young N.D."/>
            <person name="Perteguer M.J."/>
        </authorList>
    </citation>
    <scope>NUCLEOTIDE SEQUENCE [LARGE SCALE GENOMIC DNA]</scope>
    <source>
        <strain evidence="3">AL3</strain>
        <tissue evidence="3">Liver</tissue>
    </source>
</reference>
<comment type="caution">
    <text evidence="3">The sequence shown here is derived from an EMBL/GenBank/DDBJ whole genome shotgun (WGS) entry which is preliminary data.</text>
</comment>
<dbReference type="Proteomes" id="UP001608902">
    <property type="component" value="Unassembled WGS sequence"/>
</dbReference>
<keyword evidence="1" id="KW-0472">Membrane</keyword>
<protein>
    <submittedName>
        <fullName evidence="3">Uncharacterized protein</fullName>
    </submittedName>
</protein>
<keyword evidence="1" id="KW-1133">Transmembrane helix</keyword>
<keyword evidence="1" id="KW-0812">Transmembrane</keyword>
<evidence type="ECO:0000313" key="4">
    <source>
        <dbReference type="Proteomes" id="UP001608902"/>
    </source>
</evidence>
<dbReference type="AlphaFoldDB" id="A0ABD6E9M7"/>
<name>A0ABD6E9M7_9BILA</name>
<feature type="transmembrane region" description="Helical" evidence="1">
    <location>
        <begin position="127"/>
        <end position="150"/>
    </location>
</feature>